<dbReference type="AlphaFoldDB" id="A0A3M6TV09"/>
<organism evidence="1 2">
    <name type="scientific">Pocillopora damicornis</name>
    <name type="common">Cauliflower coral</name>
    <name type="synonym">Millepora damicornis</name>
    <dbReference type="NCBI Taxonomy" id="46731"/>
    <lineage>
        <taxon>Eukaryota</taxon>
        <taxon>Metazoa</taxon>
        <taxon>Cnidaria</taxon>
        <taxon>Anthozoa</taxon>
        <taxon>Hexacorallia</taxon>
        <taxon>Scleractinia</taxon>
        <taxon>Astrocoeniina</taxon>
        <taxon>Pocilloporidae</taxon>
        <taxon>Pocillopora</taxon>
    </lineage>
</organism>
<proteinExistence type="predicted"/>
<evidence type="ECO:0000313" key="2">
    <source>
        <dbReference type="Proteomes" id="UP000275408"/>
    </source>
</evidence>
<protein>
    <submittedName>
        <fullName evidence="1">Uncharacterized protein</fullName>
    </submittedName>
</protein>
<sequence length="92" mass="10518">MLCRQRPQPHREVEIIPLGLGLRQFRFSSVIVIGPSGVQFGLQSYFVMTTDRIGLQEVLLPVNHKNQYQSLQVFKLVRAGRIDSSWDGFSET</sequence>
<accession>A0A3M6TV09</accession>
<keyword evidence="2" id="KW-1185">Reference proteome</keyword>
<dbReference type="Proteomes" id="UP000275408">
    <property type="component" value="Unassembled WGS sequence"/>
</dbReference>
<comment type="caution">
    <text evidence="1">The sequence shown here is derived from an EMBL/GenBank/DDBJ whole genome shotgun (WGS) entry which is preliminary data.</text>
</comment>
<name>A0A3M6TV09_POCDA</name>
<reference evidence="1 2" key="1">
    <citation type="journal article" date="2018" name="Sci. Rep.">
        <title>Comparative analysis of the Pocillopora damicornis genome highlights role of immune system in coral evolution.</title>
        <authorList>
            <person name="Cunning R."/>
            <person name="Bay R.A."/>
            <person name="Gillette P."/>
            <person name="Baker A.C."/>
            <person name="Traylor-Knowles N."/>
        </authorList>
    </citation>
    <scope>NUCLEOTIDE SEQUENCE [LARGE SCALE GENOMIC DNA]</scope>
    <source>
        <strain evidence="1">RSMAS</strain>
        <tissue evidence="1">Whole animal</tissue>
    </source>
</reference>
<gene>
    <name evidence="1" type="ORF">pdam_00017483</name>
</gene>
<dbReference type="EMBL" id="RCHS01002864">
    <property type="protein sequence ID" value="RMX45181.1"/>
    <property type="molecule type" value="Genomic_DNA"/>
</dbReference>
<evidence type="ECO:0000313" key="1">
    <source>
        <dbReference type="EMBL" id="RMX45181.1"/>
    </source>
</evidence>